<feature type="compositionally biased region" description="Pro residues" evidence="1">
    <location>
        <begin position="245"/>
        <end position="266"/>
    </location>
</feature>
<proteinExistence type="predicted"/>
<keyword evidence="3" id="KW-0732">Signal</keyword>
<feature type="signal peptide" evidence="3">
    <location>
        <begin position="1"/>
        <end position="22"/>
    </location>
</feature>
<feature type="chain" id="PRO_5016582790" evidence="3">
    <location>
        <begin position="23"/>
        <end position="681"/>
    </location>
</feature>
<feature type="compositionally biased region" description="Low complexity" evidence="1">
    <location>
        <begin position="381"/>
        <end position="398"/>
    </location>
</feature>
<accession>A0A383W7S4</accession>
<feature type="region of interest" description="Disordered" evidence="1">
    <location>
        <begin position="233"/>
        <end position="432"/>
    </location>
</feature>
<evidence type="ECO:0000256" key="1">
    <source>
        <dbReference type="SAM" id="MobiDB-lite"/>
    </source>
</evidence>
<feature type="compositionally biased region" description="Low complexity" evidence="1">
    <location>
        <begin position="348"/>
        <end position="373"/>
    </location>
</feature>
<feature type="transmembrane region" description="Helical" evidence="2">
    <location>
        <begin position="600"/>
        <end position="622"/>
    </location>
</feature>
<evidence type="ECO:0000256" key="2">
    <source>
        <dbReference type="SAM" id="Phobius"/>
    </source>
</evidence>
<gene>
    <name evidence="4" type="ORF">BQ4739_LOCUS13285</name>
</gene>
<organism evidence="4 5">
    <name type="scientific">Tetradesmus obliquus</name>
    <name type="common">Green alga</name>
    <name type="synonym">Acutodesmus obliquus</name>
    <dbReference type="NCBI Taxonomy" id="3088"/>
    <lineage>
        <taxon>Eukaryota</taxon>
        <taxon>Viridiplantae</taxon>
        <taxon>Chlorophyta</taxon>
        <taxon>core chlorophytes</taxon>
        <taxon>Chlorophyceae</taxon>
        <taxon>CS clade</taxon>
        <taxon>Sphaeropleales</taxon>
        <taxon>Scenedesmaceae</taxon>
        <taxon>Tetradesmus</taxon>
    </lineage>
</organism>
<dbReference type="AlphaFoldDB" id="A0A383W7S4"/>
<dbReference type="Proteomes" id="UP000256970">
    <property type="component" value="Unassembled WGS sequence"/>
</dbReference>
<sequence length="681" mass="70825">MGACHCFLALLFGAVLTIQAHGQILNVDKLQGSCYTGLAVLRLKPAASNCQDRARATRPLTAPMDLATDLPWDCMESLVVSVEGCKVSIIPMRNASALLPGFSCNWLEYRGYVDSTTSAQLAAWTRPISAAKWVLYNTNLTSWREQGVGTVSIGSLVRALEHVQRRDPNLPISQLMRQQELVALLKNYRNFNMQLDADESADEAAAPGQQQMQQPLAPGDIRLGKKLLQYNKHQSASAAGGGREPAPPAPAEQPVPQPAAVPPPATPAAAPKARDPADMPIVAQQPAAKAQQPAEEHPWSKYFDGPAAKPAAAPAPAEAAAAAAATTKPAAAQEPAGPDPRAKFFVDPPAKAAAAPAPAEGAAAAAAATQPAANQQPNVVAKAGAGPAPAPAAQQPAEADPRSQFFIEPPAKAAAAPAPAPAGKPAGKEPELVVDPPVFTADRPQGLPPAVAEVAEAAAAQAAAEAKPVQSDKPALPQGVEADVGNGLVSSPVEWQKKLADMFNGNGSLLHADVPNNIIVLFHNRRCNLTYEIVSGGLLALGEVDRSTVGKLAMPAIEPFREPYVLEVRPDALEQAASGSSGGWFGLGNMFGPQSKSAKVSMVVIIAVLGAVLLGAVMCLCVRLARAGKHRHEYVRGSVFDDGVGVRPVPGGRLSQRQPGATAGMSRLERHAQALRETGGM</sequence>
<feature type="compositionally biased region" description="Low complexity" evidence="1">
    <location>
        <begin position="306"/>
        <end position="336"/>
    </location>
</feature>
<evidence type="ECO:0000313" key="5">
    <source>
        <dbReference type="Proteomes" id="UP000256970"/>
    </source>
</evidence>
<keyword evidence="2" id="KW-0812">Transmembrane</keyword>
<keyword evidence="2" id="KW-0472">Membrane</keyword>
<evidence type="ECO:0000313" key="4">
    <source>
        <dbReference type="EMBL" id="SZX73169.1"/>
    </source>
</evidence>
<dbReference type="EMBL" id="FNXT01001184">
    <property type="protein sequence ID" value="SZX73169.1"/>
    <property type="molecule type" value="Genomic_DNA"/>
</dbReference>
<feature type="region of interest" description="Disordered" evidence="1">
    <location>
        <begin position="463"/>
        <end position="482"/>
    </location>
</feature>
<protein>
    <submittedName>
        <fullName evidence="4">Uncharacterized protein</fullName>
    </submittedName>
</protein>
<name>A0A383W7S4_TETOB</name>
<feature type="compositionally biased region" description="Low complexity" evidence="1">
    <location>
        <begin position="278"/>
        <end position="293"/>
    </location>
</feature>
<feature type="compositionally biased region" description="Low complexity" evidence="1">
    <location>
        <begin position="408"/>
        <end position="425"/>
    </location>
</feature>
<keyword evidence="5" id="KW-1185">Reference proteome</keyword>
<keyword evidence="2" id="KW-1133">Transmembrane helix</keyword>
<evidence type="ECO:0000256" key="3">
    <source>
        <dbReference type="SAM" id="SignalP"/>
    </source>
</evidence>
<reference evidence="4 5" key="1">
    <citation type="submission" date="2016-10" db="EMBL/GenBank/DDBJ databases">
        <authorList>
            <person name="Cai Z."/>
        </authorList>
    </citation>
    <scope>NUCLEOTIDE SEQUENCE [LARGE SCALE GENOMIC DNA]</scope>
</reference>